<reference evidence="2" key="2">
    <citation type="submission" date="2023-07" db="EMBL/GenBank/DDBJ databases">
        <title>Genome mining of underrepresented organisms for secondary metabolites.</title>
        <authorList>
            <person name="D'Agostino P.M."/>
        </authorList>
    </citation>
    <scope>NUCLEOTIDE SEQUENCE [LARGE SCALE GENOMIC DNA]</scope>
    <source>
        <strain evidence="2">WS4403</strain>
    </source>
</reference>
<gene>
    <name evidence="1" type="ORF">J2125_000083</name>
</gene>
<evidence type="ECO:0000313" key="1">
    <source>
        <dbReference type="EMBL" id="MBP2166891.1"/>
    </source>
</evidence>
<accession>A0ABS4P2K6</accession>
<sequence length="603" mass="67262">MYESWDLHSSVQRTPADSVSFTSNAQTTLVAGAVSEVTQSTATLTSFTSCREASNGTTLPADLQGCNPMQGLVMTETEHNLLLEEQNSKNQWPRRQQQPLMQAAAAANVERGVSRDMAIQTTSDPWATSQPGRKRTANTLDAPTQYYQHSLWQHPQTAPGLFPPINNECSAQAATTSAGTAPYCLQECNSDLMFKDRLLHWVRKFKGNYKGTSSLDCCISLFSKPEMPRGATCALMQEVLQNVLAIEGIRPMPNSSTIRVALMATRDVNYLPDTARVLVQLRGMVPEYQGYNLEALLVALLNKLATKEPVAGNVLFSILYEFYRRYNAGQRGYEFINTLLKGKAPSIDTVRFAAKVQGIKVSQTLVDWLKPQLLTGPDSNPIKLTGDKIKAIFAHQNIPGDLNGRTFYEAQRQILQGHALGSRFVFNMLAPDNQQKRAPSFSKINLRKQAEAGIGLHPQAEALIKQFNWSTLTGSNEKKLISLLLFLQENNVKLESKQLYIALWSELGEQTPSYNSITKIHSRFNAKVPEQVFNWVKNNLTLLEGLEAKDIVGKLFELEPKPHSVSAASIYKALLKLLRDKEPGFSIDRMPAIDYVYQSHKDY</sequence>
<evidence type="ECO:0000313" key="2">
    <source>
        <dbReference type="Proteomes" id="UP001195624"/>
    </source>
</evidence>
<organism evidence="1 2">
    <name type="scientific">Winslowiella toletana</name>
    <dbReference type="NCBI Taxonomy" id="92490"/>
    <lineage>
        <taxon>Bacteria</taxon>
        <taxon>Pseudomonadati</taxon>
        <taxon>Pseudomonadota</taxon>
        <taxon>Gammaproteobacteria</taxon>
        <taxon>Enterobacterales</taxon>
        <taxon>Erwiniaceae</taxon>
        <taxon>Winslowiella</taxon>
    </lineage>
</organism>
<proteinExistence type="predicted"/>
<protein>
    <submittedName>
        <fullName evidence="1">Uncharacterized protein</fullName>
    </submittedName>
</protein>
<dbReference type="Proteomes" id="UP001195624">
    <property type="component" value="Unassembled WGS sequence"/>
</dbReference>
<dbReference type="RefSeq" id="WP_157819427.1">
    <property type="nucleotide sequence ID" value="NZ_JAGGMQ010000001.1"/>
</dbReference>
<dbReference type="EMBL" id="JAGGMQ010000001">
    <property type="protein sequence ID" value="MBP2166891.1"/>
    <property type="molecule type" value="Genomic_DNA"/>
</dbReference>
<name>A0ABS4P2K6_9GAMM</name>
<reference evidence="1 2" key="1">
    <citation type="submission" date="2021-03" db="EMBL/GenBank/DDBJ databases">
        <authorList>
            <person name="D'Agostino P."/>
            <person name="Huntemann M."/>
            <person name="Clum A."/>
            <person name="Spunde A."/>
            <person name="Palaniappan K."/>
            <person name="Ritter S."/>
            <person name="Mikhailova N."/>
            <person name="Chen I.-M."/>
            <person name="Stamatis D."/>
            <person name="Reddy T."/>
            <person name="O'Malley R."/>
            <person name="Daum C."/>
            <person name="Shapiro N."/>
            <person name="Ivanova N."/>
            <person name="Kyrpides N."/>
            <person name="Woyke T."/>
        </authorList>
    </citation>
    <scope>NUCLEOTIDE SEQUENCE [LARGE SCALE GENOMIC DNA]</scope>
    <source>
        <strain evidence="1 2">WS4403</strain>
    </source>
</reference>
<comment type="caution">
    <text evidence="1">The sequence shown here is derived from an EMBL/GenBank/DDBJ whole genome shotgun (WGS) entry which is preliminary data.</text>
</comment>
<keyword evidence="2" id="KW-1185">Reference proteome</keyword>